<dbReference type="Gene3D" id="3.40.50.300">
    <property type="entry name" value="P-loop containing nucleotide triphosphate hydrolases"/>
    <property type="match status" value="1"/>
</dbReference>
<dbReference type="GO" id="GO:0016301">
    <property type="term" value="F:kinase activity"/>
    <property type="evidence" value="ECO:0007669"/>
    <property type="project" value="UniProtKB-KW"/>
</dbReference>
<dbReference type="RefSeq" id="WP_310247806.1">
    <property type="nucleotide sequence ID" value="NZ_JAVDXX010000001.1"/>
</dbReference>
<organism evidence="1 2">
    <name type="scientific">Pseudoglutamicibacter albus</name>
    <dbReference type="NCBI Taxonomy" id="98671"/>
    <lineage>
        <taxon>Bacteria</taxon>
        <taxon>Bacillati</taxon>
        <taxon>Actinomycetota</taxon>
        <taxon>Actinomycetes</taxon>
        <taxon>Micrococcales</taxon>
        <taxon>Micrococcaceae</taxon>
        <taxon>Pseudoglutamicibacter</taxon>
    </lineage>
</organism>
<proteinExistence type="predicted"/>
<name>A0ABU1Z0X5_9MICC</name>
<evidence type="ECO:0000313" key="2">
    <source>
        <dbReference type="Proteomes" id="UP001180715"/>
    </source>
</evidence>
<sequence>MGTRSKPLILALDGRSGTGKTHLSLRLAEWARDAGLHGERHSVDVLHLDELYPGWDGLAAGLETYTQQVLPALVRDGKAIWTPWNWHTSRHGAPRTLGPADIIIVEGVGAGHPAARPFLAGTLTLMLETAARKERALARDGATYAPYWDTWAAQEEQLPAASDGPNDISISVDNGNGDVLTQARTWLTALTALS</sequence>
<reference evidence="1" key="1">
    <citation type="submission" date="2023-07" db="EMBL/GenBank/DDBJ databases">
        <title>Sequencing the genomes of 1000 actinobacteria strains.</title>
        <authorList>
            <person name="Klenk H.-P."/>
        </authorList>
    </citation>
    <scope>NUCLEOTIDE SEQUENCE</scope>
    <source>
        <strain evidence="1">DSM 13068</strain>
    </source>
</reference>
<keyword evidence="2" id="KW-1185">Reference proteome</keyword>
<comment type="caution">
    <text evidence="1">The sequence shown here is derived from an EMBL/GenBank/DDBJ whole genome shotgun (WGS) entry which is preliminary data.</text>
</comment>
<keyword evidence="1" id="KW-0418">Kinase</keyword>
<gene>
    <name evidence="1" type="ORF">J2S67_001528</name>
</gene>
<dbReference type="SUPFAM" id="SSF52540">
    <property type="entry name" value="P-loop containing nucleoside triphosphate hydrolases"/>
    <property type="match status" value="1"/>
</dbReference>
<dbReference type="InterPro" id="IPR027417">
    <property type="entry name" value="P-loop_NTPase"/>
</dbReference>
<keyword evidence="1" id="KW-0808">Transferase</keyword>
<dbReference type="EMBL" id="JAVDXX010000001">
    <property type="protein sequence ID" value="MDR7294260.1"/>
    <property type="molecule type" value="Genomic_DNA"/>
</dbReference>
<protein>
    <submittedName>
        <fullName evidence="1">Uridine kinase</fullName>
    </submittedName>
</protein>
<accession>A0ABU1Z0X5</accession>
<dbReference type="Proteomes" id="UP001180715">
    <property type="component" value="Unassembled WGS sequence"/>
</dbReference>
<evidence type="ECO:0000313" key="1">
    <source>
        <dbReference type="EMBL" id="MDR7294260.1"/>
    </source>
</evidence>